<evidence type="ECO:0000256" key="2">
    <source>
        <dbReference type="ARBA" id="ARBA00011081"/>
    </source>
</evidence>
<dbReference type="CDD" id="cd02007">
    <property type="entry name" value="TPP_DXS"/>
    <property type="match status" value="1"/>
</dbReference>
<evidence type="ECO:0000256" key="7">
    <source>
        <dbReference type="ARBA" id="ARBA00022977"/>
    </source>
</evidence>
<dbReference type="InterPro" id="IPR029061">
    <property type="entry name" value="THDP-binding"/>
</dbReference>
<dbReference type="NCBIfam" id="NF003933">
    <property type="entry name" value="PRK05444.2-2"/>
    <property type="match status" value="1"/>
</dbReference>
<comment type="subunit">
    <text evidence="3 10">Homodimer.</text>
</comment>
<dbReference type="EMBL" id="JBFQXQ010000001">
    <property type="protein sequence ID" value="MEX3170660.1"/>
    <property type="molecule type" value="Genomic_DNA"/>
</dbReference>
<evidence type="ECO:0000256" key="4">
    <source>
        <dbReference type="ARBA" id="ARBA00022679"/>
    </source>
</evidence>
<dbReference type="GeneID" id="74949298"/>
<dbReference type="Pfam" id="PF02779">
    <property type="entry name" value="Transket_pyr"/>
    <property type="match status" value="1"/>
</dbReference>
<dbReference type="SUPFAM" id="SSF52922">
    <property type="entry name" value="TK C-terminal domain-like"/>
    <property type="match status" value="1"/>
</dbReference>
<dbReference type="SMART" id="SM00861">
    <property type="entry name" value="Transket_pyr"/>
    <property type="match status" value="1"/>
</dbReference>
<feature type="binding site" evidence="10">
    <location>
        <position position="181"/>
    </location>
    <ligand>
        <name>thiamine diphosphate</name>
        <dbReference type="ChEBI" id="CHEBI:58937"/>
    </ligand>
</feature>
<dbReference type="GO" id="GO:0008661">
    <property type="term" value="F:1-deoxy-D-xylulose-5-phosphate synthase activity"/>
    <property type="evidence" value="ECO:0007669"/>
    <property type="project" value="UniProtKB-EC"/>
</dbReference>
<feature type="binding site" evidence="10">
    <location>
        <position position="80"/>
    </location>
    <ligand>
        <name>thiamine diphosphate</name>
        <dbReference type="ChEBI" id="CHEBI:58937"/>
    </ligand>
</feature>
<comment type="pathway">
    <text evidence="1 10">Metabolic intermediate biosynthesis; 1-deoxy-D-xylulose 5-phosphate biosynthesis; 1-deoxy-D-xylulose 5-phosphate from D-glyceraldehyde 3-phosphate and pyruvate: step 1/1.</text>
</comment>
<name>A0ABV3UE44_9GAMM</name>
<evidence type="ECO:0000256" key="8">
    <source>
        <dbReference type="ARBA" id="ARBA00023052"/>
    </source>
</evidence>
<comment type="function">
    <text evidence="10">Catalyzes the acyloin condensation reaction between C atoms 2 and 3 of pyruvate and glyceraldehyde 3-phosphate to yield 1-deoxy-D-xylulose-5-phosphate (DXP).</text>
</comment>
<evidence type="ECO:0000313" key="13">
    <source>
        <dbReference type="Proteomes" id="UP001558101"/>
    </source>
</evidence>
<dbReference type="PANTHER" id="PTHR43322:SF5">
    <property type="entry name" value="1-DEOXY-D-XYLULOSE-5-PHOSPHATE SYNTHASE, CHLOROPLASTIC"/>
    <property type="match status" value="1"/>
</dbReference>
<evidence type="ECO:0000256" key="10">
    <source>
        <dbReference type="HAMAP-Rule" id="MF_00315"/>
    </source>
</evidence>
<dbReference type="PANTHER" id="PTHR43322">
    <property type="entry name" value="1-D-DEOXYXYLULOSE 5-PHOSPHATE SYNTHASE-RELATED"/>
    <property type="match status" value="1"/>
</dbReference>
<dbReference type="InterPro" id="IPR005477">
    <property type="entry name" value="Dxylulose-5-P_synthase"/>
</dbReference>
<reference evidence="12 13" key="1">
    <citation type="submission" date="2024-07" db="EMBL/GenBank/DDBJ databases">
        <title>Genomes of novel Serratia strains from suburban soil.</title>
        <authorList>
            <person name="Markert E.X."/>
            <person name="Severe K."/>
            <person name="Severe L."/>
            <person name="Twing K.I."/>
            <person name="Ward L.M."/>
        </authorList>
    </citation>
    <scope>NUCLEOTIDE SEQUENCE [LARGE SCALE GENOMIC DNA]</scope>
    <source>
        <strain evidence="12 13">3C-UT</strain>
    </source>
</reference>
<comment type="cofactor">
    <cofactor evidence="10">
        <name>thiamine diphosphate</name>
        <dbReference type="ChEBI" id="CHEBI:58937"/>
    </cofactor>
    <text evidence="10">Binds 1 thiamine pyrophosphate per subunit.</text>
</comment>
<feature type="binding site" evidence="10">
    <location>
        <position position="181"/>
    </location>
    <ligand>
        <name>Mg(2+)</name>
        <dbReference type="ChEBI" id="CHEBI:18420"/>
    </ligand>
</feature>
<feature type="binding site" evidence="10">
    <location>
        <position position="370"/>
    </location>
    <ligand>
        <name>thiamine diphosphate</name>
        <dbReference type="ChEBI" id="CHEBI:58937"/>
    </ligand>
</feature>
<feature type="binding site" evidence="10">
    <location>
        <position position="152"/>
    </location>
    <ligand>
        <name>Mg(2+)</name>
        <dbReference type="ChEBI" id="CHEBI:18420"/>
    </ligand>
</feature>
<dbReference type="CDD" id="cd07033">
    <property type="entry name" value="TPP_PYR_DXS_TK_like"/>
    <property type="match status" value="1"/>
</dbReference>
<comment type="cofactor">
    <cofactor evidence="10">
        <name>Mg(2+)</name>
        <dbReference type="ChEBI" id="CHEBI:18420"/>
    </cofactor>
    <text evidence="10">Binds 1 Mg(2+) ion per subunit.</text>
</comment>
<dbReference type="InterPro" id="IPR009014">
    <property type="entry name" value="Transketo_C/PFOR_II"/>
</dbReference>
<dbReference type="Pfam" id="PF13292">
    <property type="entry name" value="DXP_synthase_N"/>
    <property type="match status" value="1"/>
</dbReference>
<keyword evidence="4 10" id="KW-0808">Transferase</keyword>
<dbReference type="InterPro" id="IPR020826">
    <property type="entry name" value="Transketolase_BS"/>
</dbReference>
<comment type="caution">
    <text evidence="12">The sequence shown here is derived from an EMBL/GenBank/DDBJ whole genome shotgun (WGS) entry which is preliminary data.</text>
</comment>
<dbReference type="RefSeq" id="WP_012005518.1">
    <property type="nucleotide sequence ID" value="NZ_CAMIRW010000003.1"/>
</dbReference>
<dbReference type="Gene3D" id="3.40.50.970">
    <property type="match status" value="2"/>
</dbReference>
<dbReference type="Proteomes" id="UP001558101">
    <property type="component" value="Unassembled WGS sequence"/>
</dbReference>
<dbReference type="PROSITE" id="PS00801">
    <property type="entry name" value="TRANSKETOLASE_1"/>
    <property type="match status" value="1"/>
</dbReference>
<evidence type="ECO:0000256" key="6">
    <source>
        <dbReference type="ARBA" id="ARBA00022842"/>
    </source>
</evidence>
<evidence type="ECO:0000256" key="1">
    <source>
        <dbReference type="ARBA" id="ARBA00004980"/>
    </source>
</evidence>
<dbReference type="Pfam" id="PF02780">
    <property type="entry name" value="Transketolase_C"/>
    <property type="match status" value="1"/>
</dbReference>
<protein>
    <recommendedName>
        <fullName evidence="10">1-deoxy-D-xylulose-5-phosphate synthase</fullName>
        <ecNumber evidence="10">2.2.1.7</ecNumber>
    </recommendedName>
    <alternativeName>
        <fullName evidence="10">1-deoxyxylulose-5-phosphate synthase</fullName>
        <shortName evidence="10">DXP synthase</shortName>
        <shortName evidence="10">DXPS</shortName>
    </alternativeName>
</protein>
<dbReference type="SUPFAM" id="SSF52518">
    <property type="entry name" value="Thiamin diphosphate-binding fold (THDP-binding)"/>
    <property type="match status" value="2"/>
</dbReference>
<keyword evidence="6 10" id="KW-0460">Magnesium</keyword>
<comment type="catalytic activity">
    <reaction evidence="10">
        <text>D-glyceraldehyde 3-phosphate + pyruvate + H(+) = 1-deoxy-D-xylulose 5-phosphate + CO2</text>
        <dbReference type="Rhea" id="RHEA:12605"/>
        <dbReference type="ChEBI" id="CHEBI:15361"/>
        <dbReference type="ChEBI" id="CHEBI:15378"/>
        <dbReference type="ChEBI" id="CHEBI:16526"/>
        <dbReference type="ChEBI" id="CHEBI:57792"/>
        <dbReference type="ChEBI" id="CHEBI:59776"/>
        <dbReference type="EC" id="2.2.1.7"/>
    </reaction>
</comment>
<dbReference type="InterPro" id="IPR005475">
    <property type="entry name" value="Transketolase-like_Pyr-bd"/>
</dbReference>
<dbReference type="Gene3D" id="3.40.50.920">
    <property type="match status" value="1"/>
</dbReference>
<keyword evidence="5 10" id="KW-0479">Metal-binding</keyword>
<dbReference type="PROSITE" id="PS00802">
    <property type="entry name" value="TRANSKETOLASE_2"/>
    <property type="match status" value="1"/>
</dbReference>
<organism evidence="12 13">
    <name type="scientific">Serratia quinivorans</name>
    <dbReference type="NCBI Taxonomy" id="137545"/>
    <lineage>
        <taxon>Bacteria</taxon>
        <taxon>Pseudomonadati</taxon>
        <taxon>Pseudomonadota</taxon>
        <taxon>Gammaproteobacteria</taxon>
        <taxon>Enterobacterales</taxon>
        <taxon>Yersiniaceae</taxon>
        <taxon>Serratia</taxon>
    </lineage>
</organism>
<feature type="domain" description="Transketolase-like pyrimidine-binding" evidence="11">
    <location>
        <begin position="319"/>
        <end position="484"/>
    </location>
</feature>
<evidence type="ECO:0000256" key="3">
    <source>
        <dbReference type="ARBA" id="ARBA00011738"/>
    </source>
</evidence>
<evidence type="ECO:0000259" key="11">
    <source>
        <dbReference type="SMART" id="SM00861"/>
    </source>
</evidence>
<dbReference type="NCBIfam" id="TIGR00204">
    <property type="entry name" value="dxs"/>
    <property type="match status" value="1"/>
</dbReference>
<comment type="similarity">
    <text evidence="2 10">Belongs to the transketolase family. DXPS subfamily.</text>
</comment>
<gene>
    <name evidence="10 12" type="primary">dxs</name>
    <name evidence="12" type="ORF">AB4M04_00995</name>
</gene>
<dbReference type="HAMAP" id="MF_00315">
    <property type="entry name" value="DXP_synth"/>
    <property type="match status" value="1"/>
</dbReference>
<feature type="binding site" evidence="10">
    <location>
        <position position="288"/>
    </location>
    <ligand>
        <name>thiamine diphosphate</name>
        <dbReference type="ChEBI" id="CHEBI:58937"/>
    </ligand>
</feature>
<feature type="binding site" evidence="10">
    <location>
        <begin position="121"/>
        <end position="123"/>
    </location>
    <ligand>
        <name>thiamine diphosphate</name>
        <dbReference type="ChEBI" id="CHEBI:58937"/>
    </ligand>
</feature>
<dbReference type="InterPro" id="IPR033248">
    <property type="entry name" value="Transketolase_C"/>
</dbReference>
<keyword evidence="8 10" id="KW-0786">Thiamine pyrophosphate</keyword>
<accession>A0ABV3UE44</accession>
<keyword evidence="9 10" id="KW-0414">Isoprene biosynthesis</keyword>
<dbReference type="InterPro" id="IPR049557">
    <property type="entry name" value="Transketolase_CS"/>
</dbReference>
<evidence type="ECO:0000256" key="9">
    <source>
        <dbReference type="ARBA" id="ARBA00023229"/>
    </source>
</evidence>
<keyword evidence="13" id="KW-1185">Reference proteome</keyword>
<evidence type="ECO:0000256" key="5">
    <source>
        <dbReference type="ARBA" id="ARBA00022723"/>
    </source>
</evidence>
<proteinExistence type="inferred from homology"/>
<feature type="binding site" evidence="10">
    <location>
        <begin position="153"/>
        <end position="154"/>
    </location>
    <ligand>
        <name>thiamine diphosphate</name>
        <dbReference type="ChEBI" id="CHEBI:58937"/>
    </ligand>
</feature>
<evidence type="ECO:0000313" key="12">
    <source>
        <dbReference type="EMBL" id="MEX3170660.1"/>
    </source>
</evidence>
<dbReference type="EC" id="2.2.1.7" evidence="10"/>
<sequence>MSLDIAKYPTLALAENPDELRSLPKESLPKLCDELRQYLLDSVSRSSGHFASGLGTVELTVALHYVYQTPFDHLVWDVGHQAYPHKILTGRRDKIATIRQKNGLHPFPWRAESEYDVLSVGHSSTSISAGLGMAVAAAREGKNRRTVCVIGDGAITAGMAFEAMNHAGDIDPDMLVVLNDNEMSISENVGALNNHLAQLLSGKLYSTLREGGKKVLSGLPPIKELVKRTEEHLKGMVVPGTLFEELGFNYIGPVDGHDVQGLVATLKNMRDLKGPQLLHIMTKKGRGYAPAEKDPISFHAVPKFDPASGTLPKSAGGLPTYSKVFGDWLCETAAKDSSLMAITPAMREGSGMVQFSRDYPQQYFDVAIAEQHAVTFAAGLAIGGYKPVVAIYSTFLQRAYDQLIHDVAIQKLPVMFAIDRGGIVGADGQTHQGAFDLSFMRCIPTMVIMTPSDENECRQMLYTGYHYNEGPSAVRYPRGNGTGAPLEPLNSLPIGKGVVRREGEKLAILNFGTLLPEAAQVAETLNATLVDMRFVKPLDEQLILELAASHDALVTLEENAIMGGAGSGVNELLMARRRVVPVLNIGLPDFFVSQGSQEEVRSDLGLDAAGIQRQIEVWLAQ</sequence>
<keyword evidence="7 10" id="KW-0784">Thiamine biosynthesis</keyword>